<keyword evidence="13" id="KW-1185">Reference proteome</keyword>
<feature type="domain" description="Carrier" evidence="11">
    <location>
        <begin position="1083"/>
        <end position="1163"/>
    </location>
</feature>
<accession>A0A1X1QZ07</accession>
<dbReference type="InterPro" id="IPR042099">
    <property type="entry name" value="ANL_N_sf"/>
</dbReference>
<feature type="region of interest" description="Disordered" evidence="10">
    <location>
        <begin position="72"/>
        <end position="118"/>
    </location>
</feature>
<dbReference type="InterPro" id="IPR006162">
    <property type="entry name" value="Ppantetheine_attach_site"/>
</dbReference>
<feature type="domain" description="Carrier" evidence="11">
    <location>
        <begin position="5"/>
        <end position="78"/>
    </location>
</feature>
<keyword evidence="6" id="KW-0597">Phosphoprotein</keyword>
<dbReference type="PROSITE" id="PS50075">
    <property type="entry name" value="CARRIER"/>
    <property type="match status" value="2"/>
</dbReference>
<name>A0A1X1QZ07_MYCFA</name>
<proteinExistence type="inferred from homology"/>
<dbReference type="Pfam" id="PF00501">
    <property type="entry name" value="AMP-binding"/>
    <property type="match status" value="1"/>
</dbReference>
<dbReference type="Pfam" id="PF00550">
    <property type="entry name" value="PP-binding"/>
    <property type="match status" value="2"/>
</dbReference>
<dbReference type="FunFam" id="3.30.559.10:FF:000023">
    <property type="entry name" value="Non-ribosomal peptide synthetase"/>
    <property type="match status" value="1"/>
</dbReference>
<dbReference type="InterPro" id="IPR001242">
    <property type="entry name" value="Condensation_dom"/>
</dbReference>
<dbReference type="InterPro" id="IPR057737">
    <property type="entry name" value="Condensation_MtbB-like"/>
</dbReference>
<dbReference type="CDD" id="cd19535">
    <property type="entry name" value="Cyc_NRPS"/>
    <property type="match status" value="1"/>
</dbReference>
<dbReference type="InterPro" id="IPR023213">
    <property type="entry name" value="CAT-like_dom_sf"/>
</dbReference>
<dbReference type="GO" id="GO:0005737">
    <property type="term" value="C:cytoplasm"/>
    <property type="evidence" value="ECO:0007669"/>
    <property type="project" value="TreeGrafter"/>
</dbReference>
<dbReference type="FunFam" id="3.30.559.30:FF:000006">
    <property type="entry name" value="Yersiniabactin polyketide/non-ribosomal peptide synthetase"/>
    <property type="match status" value="1"/>
</dbReference>
<dbReference type="SUPFAM" id="SSF47336">
    <property type="entry name" value="ACP-like"/>
    <property type="match status" value="2"/>
</dbReference>
<gene>
    <name evidence="12" type="ORF">AWC04_19020</name>
</gene>
<evidence type="ECO:0000256" key="5">
    <source>
        <dbReference type="ARBA" id="ARBA00022450"/>
    </source>
</evidence>
<dbReference type="Pfam" id="PF00668">
    <property type="entry name" value="Condensation"/>
    <property type="match status" value="1"/>
</dbReference>
<dbReference type="Gene3D" id="3.40.50.12780">
    <property type="entry name" value="N-terminal domain of ligase-like"/>
    <property type="match status" value="1"/>
</dbReference>
<dbReference type="InterPro" id="IPR045851">
    <property type="entry name" value="AMP-bd_C_sf"/>
</dbReference>
<protein>
    <recommendedName>
        <fullName evidence="4">Phenyloxazoline synthase MbtB</fullName>
    </recommendedName>
    <alternativeName>
        <fullName evidence="9">Mycobactin synthetase protein B</fullName>
    </alternativeName>
</protein>
<dbReference type="GO" id="GO:0008610">
    <property type="term" value="P:lipid biosynthetic process"/>
    <property type="evidence" value="ECO:0007669"/>
    <property type="project" value="UniProtKB-ARBA"/>
</dbReference>
<organism evidence="12 13">
    <name type="scientific">Mycolicibacterium fallax</name>
    <name type="common">Mycobacterium fallax</name>
    <dbReference type="NCBI Taxonomy" id="1793"/>
    <lineage>
        <taxon>Bacteria</taxon>
        <taxon>Bacillati</taxon>
        <taxon>Actinomycetota</taxon>
        <taxon>Actinomycetes</taxon>
        <taxon>Mycobacteriales</taxon>
        <taxon>Mycobacteriaceae</taxon>
        <taxon>Mycolicibacterium</taxon>
    </lineage>
</organism>
<dbReference type="Proteomes" id="UP000193484">
    <property type="component" value="Unassembled WGS sequence"/>
</dbReference>
<evidence type="ECO:0000256" key="1">
    <source>
        <dbReference type="ARBA" id="ARBA00001957"/>
    </source>
</evidence>
<dbReference type="GO" id="GO:0072330">
    <property type="term" value="P:monocarboxylic acid biosynthetic process"/>
    <property type="evidence" value="ECO:0007669"/>
    <property type="project" value="UniProtKB-ARBA"/>
</dbReference>
<dbReference type="Gene3D" id="3.40.50.1820">
    <property type="entry name" value="alpha/beta hydrolase"/>
    <property type="match status" value="1"/>
</dbReference>
<dbReference type="Gene3D" id="3.30.300.30">
    <property type="match status" value="1"/>
</dbReference>
<keyword evidence="5" id="KW-0596">Phosphopantetheine</keyword>
<evidence type="ECO:0000256" key="10">
    <source>
        <dbReference type="SAM" id="MobiDB-lite"/>
    </source>
</evidence>
<dbReference type="PANTHER" id="PTHR45527:SF10">
    <property type="entry name" value="PYOCHELIN SYNTHASE PCHF"/>
    <property type="match status" value="1"/>
</dbReference>
<dbReference type="Gene3D" id="1.10.1200.10">
    <property type="entry name" value="ACP-like"/>
    <property type="match status" value="1"/>
</dbReference>
<dbReference type="PROSITE" id="PS00455">
    <property type="entry name" value="AMP_BINDING"/>
    <property type="match status" value="1"/>
</dbReference>
<evidence type="ECO:0000259" key="11">
    <source>
        <dbReference type="PROSITE" id="PS50075"/>
    </source>
</evidence>
<dbReference type="FunFam" id="1.10.1200.10:FF:000016">
    <property type="entry name" value="Non-ribosomal peptide synthase"/>
    <property type="match status" value="1"/>
</dbReference>
<dbReference type="GO" id="GO:0016874">
    <property type="term" value="F:ligase activity"/>
    <property type="evidence" value="ECO:0007669"/>
    <property type="project" value="UniProtKB-KW"/>
</dbReference>
<comment type="pathway">
    <text evidence="2">Siderophore biosynthesis; mycobactin biosynthesis.</text>
</comment>
<dbReference type="InterPro" id="IPR029058">
    <property type="entry name" value="AB_hydrolase_fold"/>
</dbReference>
<keyword evidence="8" id="KW-0677">Repeat</keyword>
<dbReference type="Gene3D" id="3.30.559.10">
    <property type="entry name" value="Chloramphenicol acetyltransferase-like domain"/>
    <property type="match status" value="1"/>
</dbReference>
<comment type="similarity">
    <text evidence="3">Belongs to the ATP-dependent AMP-binding enzyme family. MbtB subfamily.</text>
</comment>
<dbReference type="SUPFAM" id="SSF56801">
    <property type="entry name" value="Acetyl-CoA synthetase-like"/>
    <property type="match status" value="1"/>
</dbReference>
<dbReference type="EMBL" id="LQOJ01000073">
    <property type="protein sequence ID" value="ORU96675.1"/>
    <property type="molecule type" value="Genomic_DNA"/>
</dbReference>
<dbReference type="SMART" id="SM00823">
    <property type="entry name" value="PKS_PP"/>
    <property type="match status" value="2"/>
</dbReference>
<dbReference type="GO" id="GO:0043041">
    <property type="term" value="P:amino acid activation for nonribosomal peptide biosynthetic process"/>
    <property type="evidence" value="ECO:0007669"/>
    <property type="project" value="TreeGrafter"/>
</dbReference>
<dbReference type="UniPathway" id="UPA00011"/>
<evidence type="ECO:0000313" key="13">
    <source>
        <dbReference type="Proteomes" id="UP000193484"/>
    </source>
</evidence>
<evidence type="ECO:0000256" key="6">
    <source>
        <dbReference type="ARBA" id="ARBA00022553"/>
    </source>
</evidence>
<evidence type="ECO:0000256" key="7">
    <source>
        <dbReference type="ARBA" id="ARBA00022598"/>
    </source>
</evidence>
<dbReference type="InterPro" id="IPR010071">
    <property type="entry name" value="AA_adenyl_dom"/>
</dbReference>
<dbReference type="RefSeq" id="WP_085100470.1">
    <property type="nucleotide sequence ID" value="NZ_AP022603.1"/>
</dbReference>
<dbReference type="GO" id="GO:0031177">
    <property type="term" value="F:phosphopantetheine binding"/>
    <property type="evidence" value="ECO:0007669"/>
    <property type="project" value="InterPro"/>
</dbReference>
<dbReference type="GO" id="GO:0044550">
    <property type="term" value="P:secondary metabolite biosynthetic process"/>
    <property type="evidence" value="ECO:0007669"/>
    <property type="project" value="TreeGrafter"/>
</dbReference>
<dbReference type="InterPro" id="IPR000873">
    <property type="entry name" value="AMP-dep_synth/lig_dom"/>
</dbReference>
<dbReference type="InterPro" id="IPR009081">
    <property type="entry name" value="PP-bd_ACP"/>
</dbReference>
<feature type="compositionally biased region" description="Basic and acidic residues" evidence="10">
    <location>
        <begin position="74"/>
        <end position="95"/>
    </location>
</feature>
<dbReference type="Gene3D" id="3.30.559.30">
    <property type="entry name" value="Nonribosomal peptide synthetase, condensation domain"/>
    <property type="match status" value="1"/>
</dbReference>
<dbReference type="PROSITE" id="PS00012">
    <property type="entry name" value="PHOSPHOPANTETHEINE"/>
    <property type="match status" value="1"/>
</dbReference>
<reference evidence="12 13" key="1">
    <citation type="submission" date="2016-01" db="EMBL/GenBank/DDBJ databases">
        <title>The new phylogeny of the genus Mycobacterium.</title>
        <authorList>
            <person name="Tarcisio F."/>
            <person name="Conor M."/>
            <person name="Antonella G."/>
            <person name="Elisabetta G."/>
            <person name="Giulia F.S."/>
            <person name="Sara T."/>
            <person name="Anna F."/>
            <person name="Clotilde B."/>
            <person name="Roberto B."/>
            <person name="Veronica D.S."/>
            <person name="Fabio R."/>
            <person name="Monica P."/>
            <person name="Olivier J."/>
            <person name="Enrico T."/>
            <person name="Nicola S."/>
        </authorList>
    </citation>
    <scope>NUCLEOTIDE SEQUENCE [LARGE SCALE GENOMIC DNA]</scope>
    <source>
        <strain evidence="12 13">DSM 44179</strain>
    </source>
</reference>
<dbReference type="STRING" id="1793.AWC04_19020"/>
<dbReference type="AlphaFoldDB" id="A0A1X1QZ07"/>
<dbReference type="FunFam" id="3.40.50.12780:FF:000012">
    <property type="entry name" value="Non-ribosomal peptide synthetase"/>
    <property type="match status" value="1"/>
</dbReference>
<dbReference type="PANTHER" id="PTHR45527">
    <property type="entry name" value="NONRIBOSOMAL PEPTIDE SYNTHETASE"/>
    <property type="match status" value="1"/>
</dbReference>
<dbReference type="InterPro" id="IPR020845">
    <property type="entry name" value="AMP-binding_CS"/>
</dbReference>
<evidence type="ECO:0000256" key="2">
    <source>
        <dbReference type="ARBA" id="ARBA00005102"/>
    </source>
</evidence>
<evidence type="ECO:0000313" key="12">
    <source>
        <dbReference type="EMBL" id="ORU96675.1"/>
    </source>
</evidence>
<evidence type="ECO:0000256" key="4">
    <source>
        <dbReference type="ARBA" id="ARBA00016743"/>
    </source>
</evidence>
<comment type="caution">
    <text evidence="12">The sequence shown here is derived from an EMBL/GenBank/DDBJ whole genome shotgun (WGS) entry which is preliminary data.</text>
</comment>
<evidence type="ECO:0000256" key="9">
    <source>
        <dbReference type="ARBA" id="ARBA00033440"/>
    </source>
</evidence>
<dbReference type="InterPro" id="IPR036736">
    <property type="entry name" value="ACP-like_sf"/>
</dbReference>
<sequence>MGRGATNSADVAARVAEILGVDPATLDPDADLIAAGLDSIRMMSLSGRWRRDGIDVDFAALAENPTVTAWSRLVTERAGTERAGTERAGTERAGTERAGTPDAPRPPEPGPAEDDSPFPLAPIQHALWLGRNEEHSLGGVAPHLYVEFDGHGVDPERLRAAATALAARHPMLRVEILADGTQRIGDRPLPVTVNDLRNLDAGAADERLAELRDRKSHQILRGEVLELTLTLLPQGRTRLHVDLDMSAADAVSYRTFMADLARYYRGETLPELGYSYRRYRDELTAAATDTEADRRWWAERIAELPEPPSPPLVPPSEQTDPRRTTRRWRLIDPPTRQRLFAAAQRRGITPAMAIAASYAGTLARWSKSPRFLLNLPTFGREPLHPDVDRLVGDFTSSLMLDIDLTGARTPADRARVVQQALHTAVAHAGYSGLSVLRDLTRHRGVPTLAPFVFTSALGLGDLFAEPVTAAFGPCVWHISQGPQVLLDAQATEFDGGLLLNWDVREEAFRSGVIDAMFAHHSAELTRLAEDDAAWDAPDPTAVPGGQWAIRDALNSVRVAPSGDALHDGFFRAAAALPDAPAVLSKSGNLSYAQLREQALAVCATLREAGVRPGDTVAVLGPKTADQIPALLGIHAAGAAYLPIGADQPAERAARILATGAVAAVLSCGTAPADPSAVPAMAVPAGAVPVMTVGQAIAAGLPRAAATTPAPVDPAAVAYLLFTSGSTGEPKGVEVSHHAAMNTVEFINRYFQIGPADRALALSTLEGDISVLDVFGMLRAGGSIVVVDEAQRRDPDAWAAAIEQHGVTVLHWLTGWLEMLVAIDSGRLSTLRVVPTGGDWVRPELVRELRRQAPGVRVAGLGGATETAIHNTVCEPGELPLQWSAVPFGRPLPNNACRVVAADGSDCPDWVPGELWVGGRGLATGYRGRPDLTAQRFVEHDGGTWYRTGDLARYLPNGSLEFLGRADHRVKISGYRVELGEVEGALQRIRGVDGAVAAVLPGADGRPGGQLSALVRVTDPDLSPARLIRAVTGFVPPHMVPDVIVTVDALPYTVGGKTDRTAAEAALTAELRRRAAEPAADRRAPGTPVERALADIVTGLLGANIGAVNIGADDDFFALGGDSVLATALIARIRTWLDTPTALVADVFAARTVAALAALLTDRDPDGDRLSQVAEVYLEVAAMAQHEVAAALDGADRS</sequence>
<evidence type="ECO:0000256" key="3">
    <source>
        <dbReference type="ARBA" id="ARBA00007380"/>
    </source>
</evidence>
<evidence type="ECO:0000256" key="8">
    <source>
        <dbReference type="ARBA" id="ARBA00022737"/>
    </source>
</evidence>
<dbReference type="InterPro" id="IPR020806">
    <property type="entry name" value="PKS_PP-bd"/>
</dbReference>
<dbReference type="SUPFAM" id="SSF52777">
    <property type="entry name" value="CoA-dependent acyltransferases"/>
    <property type="match status" value="2"/>
</dbReference>
<comment type="cofactor">
    <cofactor evidence="1">
        <name>pantetheine 4'-phosphate</name>
        <dbReference type="ChEBI" id="CHEBI:47942"/>
    </cofactor>
</comment>
<keyword evidence="7" id="KW-0436">Ligase</keyword>
<dbReference type="NCBIfam" id="TIGR01733">
    <property type="entry name" value="AA-adenyl-dom"/>
    <property type="match status" value="1"/>
</dbReference>